<feature type="non-terminal residue" evidence="2">
    <location>
        <position position="1"/>
    </location>
</feature>
<feature type="non-terminal residue" evidence="2">
    <location>
        <position position="81"/>
    </location>
</feature>
<evidence type="ECO:0000313" key="2">
    <source>
        <dbReference type="EMBL" id="CAF4959365.1"/>
    </source>
</evidence>
<gene>
    <name evidence="2" type="ORF">GIL414_LOCUS54762</name>
</gene>
<dbReference type="AlphaFoldDB" id="A0A8S3CWT3"/>
<comment type="caution">
    <text evidence="2">The sequence shown here is derived from an EMBL/GenBank/DDBJ whole genome shotgun (WGS) entry which is preliminary data.</text>
</comment>
<organism evidence="2 3">
    <name type="scientific">Rotaria magnacalcarata</name>
    <dbReference type="NCBI Taxonomy" id="392030"/>
    <lineage>
        <taxon>Eukaryota</taxon>
        <taxon>Metazoa</taxon>
        <taxon>Spiralia</taxon>
        <taxon>Gnathifera</taxon>
        <taxon>Rotifera</taxon>
        <taxon>Eurotatoria</taxon>
        <taxon>Bdelloidea</taxon>
        <taxon>Philodinida</taxon>
        <taxon>Philodinidae</taxon>
        <taxon>Rotaria</taxon>
    </lineage>
</organism>
<proteinExistence type="predicted"/>
<evidence type="ECO:0000256" key="1">
    <source>
        <dbReference type="SAM" id="MobiDB-lite"/>
    </source>
</evidence>
<protein>
    <submittedName>
        <fullName evidence="2">Uncharacterized protein</fullName>
    </submittedName>
</protein>
<accession>A0A8S3CWT3</accession>
<reference evidence="2" key="1">
    <citation type="submission" date="2021-02" db="EMBL/GenBank/DDBJ databases">
        <authorList>
            <person name="Nowell W R."/>
        </authorList>
    </citation>
    <scope>NUCLEOTIDE SEQUENCE</scope>
</reference>
<name>A0A8S3CWT3_9BILA</name>
<evidence type="ECO:0000313" key="3">
    <source>
        <dbReference type="Proteomes" id="UP000681720"/>
    </source>
</evidence>
<feature type="region of interest" description="Disordered" evidence="1">
    <location>
        <begin position="1"/>
        <end position="48"/>
    </location>
</feature>
<feature type="compositionally biased region" description="Acidic residues" evidence="1">
    <location>
        <begin position="1"/>
        <end position="27"/>
    </location>
</feature>
<dbReference type="Proteomes" id="UP000681720">
    <property type="component" value="Unassembled WGS sequence"/>
</dbReference>
<sequence>IDEVREEDEDEKMSDSEQSGEDNDDNPMDLQQRPPTNQRRQHHQQKTINATLYIVSGKVNHLTILKSEIPPGPKRVITLIV</sequence>
<dbReference type="EMBL" id="CAJOBJ010192714">
    <property type="protein sequence ID" value="CAF4959365.1"/>
    <property type="molecule type" value="Genomic_DNA"/>
</dbReference>